<organism evidence="3 4">
    <name type="scientific">Coleophoma cylindrospora</name>
    <dbReference type="NCBI Taxonomy" id="1849047"/>
    <lineage>
        <taxon>Eukaryota</taxon>
        <taxon>Fungi</taxon>
        <taxon>Dikarya</taxon>
        <taxon>Ascomycota</taxon>
        <taxon>Pezizomycotina</taxon>
        <taxon>Leotiomycetes</taxon>
        <taxon>Helotiales</taxon>
        <taxon>Dermateaceae</taxon>
        <taxon>Coleophoma</taxon>
    </lineage>
</organism>
<dbReference type="PANTHER" id="PTHR11199:SF0">
    <property type="entry name" value="LD34181P-RELATED"/>
    <property type="match status" value="1"/>
</dbReference>
<evidence type="ECO:0000259" key="2">
    <source>
        <dbReference type="PROSITE" id="PS51425"/>
    </source>
</evidence>
<dbReference type="InterPro" id="IPR013721">
    <property type="entry name" value="STAG"/>
</dbReference>
<accession>A0A3D8SQ82</accession>
<feature type="compositionally biased region" description="Acidic residues" evidence="1">
    <location>
        <begin position="117"/>
        <end position="129"/>
    </location>
</feature>
<protein>
    <recommendedName>
        <fullName evidence="2">SCD domain-containing protein</fullName>
    </recommendedName>
</protein>
<keyword evidence="4" id="KW-1185">Reference proteome</keyword>
<dbReference type="Gene3D" id="1.25.10.10">
    <property type="entry name" value="Leucine-rich Repeat Variant"/>
    <property type="match status" value="1"/>
</dbReference>
<dbReference type="InterPro" id="IPR020839">
    <property type="entry name" value="SCD"/>
</dbReference>
<feature type="compositionally biased region" description="Basic and acidic residues" evidence="1">
    <location>
        <begin position="1106"/>
        <end position="1120"/>
    </location>
</feature>
<feature type="region of interest" description="Disordered" evidence="1">
    <location>
        <begin position="994"/>
        <end position="1021"/>
    </location>
</feature>
<dbReference type="AlphaFoldDB" id="A0A3D8SQ82"/>
<dbReference type="Proteomes" id="UP000256645">
    <property type="component" value="Unassembled WGS sequence"/>
</dbReference>
<dbReference type="GO" id="GO:0000785">
    <property type="term" value="C:chromatin"/>
    <property type="evidence" value="ECO:0007669"/>
    <property type="project" value="TreeGrafter"/>
</dbReference>
<feature type="compositionally biased region" description="Acidic residues" evidence="1">
    <location>
        <begin position="67"/>
        <end position="87"/>
    </location>
</feature>
<dbReference type="Pfam" id="PF24571">
    <property type="entry name" value="HEAT_SCC3-SA"/>
    <property type="match status" value="1"/>
</dbReference>
<gene>
    <name evidence="3" type="ORF">BP6252_00512</name>
</gene>
<dbReference type="InterPro" id="IPR039662">
    <property type="entry name" value="Cohesin_Scc3/SA"/>
</dbReference>
<evidence type="ECO:0000256" key="1">
    <source>
        <dbReference type="SAM" id="MobiDB-lite"/>
    </source>
</evidence>
<dbReference type="PROSITE" id="PS51425">
    <property type="entry name" value="SCD"/>
    <property type="match status" value="1"/>
</dbReference>
<proteinExistence type="predicted"/>
<dbReference type="STRING" id="1849047.A0A3D8SQ82"/>
<evidence type="ECO:0000313" key="4">
    <source>
        <dbReference type="Proteomes" id="UP000256645"/>
    </source>
</evidence>
<dbReference type="GO" id="GO:0007062">
    <property type="term" value="P:sister chromatid cohesion"/>
    <property type="evidence" value="ECO:0007669"/>
    <property type="project" value="UniProtKB-ARBA"/>
</dbReference>
<dbReference type="InterPro" id="IPR016024">
    <property type="entry name" value="ARM-type_fold"/>
</dbReference>
<name>A0A3D8SQ82_9HELO</name>
<sequence length="1180" mass="131867">MTARRTPLMEISENDATSSPVATNSRRKSGRAVRAPDKFVPDLPSSQPEKSSAKRKRGHEDVQNDASEAEEDDEDESDQESEESTAEEEVRPMRKKAKAPRKPTAKKAKTNGASQPADEEEAEADEDDATTVRLPSRPKKGKKVAIADQNAEGLYAEVYTSGRSLNDVVAEWLIAYNEDNAAALTDLVNFVIKSTGCDNQVTEDDINDPENIEQRIGELQEEFQATNPSEYPLGSKAKSSYAFRSCLVRFFESLIESIHKSGLMYDEVALLENLHLWVVTMSSSAVRAFRHTATLVALTMTSAMCKASQELAEMNAKTLRQLESEKAKGKRANKGRLAEFQANVENGEKNADLLETTIKDFFDTVFVHRYRDVDPKIRTDCVEALGNWITEIPSIFFDGSYLRYLGWMLSDVTHNTRHAVVKQLTKVMKNKNNIGGMRHFIERFRSRLVEIATRDAESSVRTSGIELIDMVRDAGMLEPDDIDMIGKLIFDADPKVRKAVVPFFLESIKDIYDSKVEDSGGEDALEEVLTADEDDFDSPQAGWIKLKSLAEILSSYDAQDSEEFPSQMEQGSSRSNLRESRFTCAAQALYGNMPELKEWEVLAGYLLYDHSARPKGSEVERAFKQAVKPEEFEEFILLDILNAVVKLNLTTDLDLDKSKDKSKRAAKAELVESKEATARHLAETIPKLLKKFGASPRTATVVLRLEHTLNLDVFQELRQDSTAYAKLLDEISAQFTKHADKGVIDEAGAALLRARGYEDLEEVTEGKMQLLWEDTAETLRKIDQAGEISIRGSLGVSVLEELCNNLARLEKLSSISNPVEALEQSTGDVDSPPINILLQIVARGEFKEPDEDIDVLEDRAASSAIQSSLFYFMWQTKILLESMDSGADISEEDIDMLKERKNVFIANLVRTFSSRASIDPVRLLATGAYLDLHTLFASLSRNKSSAQQSATSEKLYTNLQEELLAEIDYDVQVEITSIFDACEKQYARRAKRKLVEAGEDEDPEDPESEPEDDEEENEDITDHERHAEILQAEQQLCEITSKIILAILASVIDVSDESKGKLRKRMQRNRFALGPNFKEVIAYLDEPKAKTKKSHKSKAQQAAAAKKNEAAKKSDEKIEQNGDEEGEEEDGDEQEEDEDDPFAELEEPEEGAEEDVQSLDPDGGDESVAAHDGEDEVIGD</sequence>
<feature type="compositionally biased region" description="Polar residues" evidence="1">
    <location>
        <begin position="14"/>
        <end position="24"/>
    </location>
</feature>
<feature type="compositionally biased region" description="Acidic residues" evidence="1">
    <location>
        <begin position="1121"/>
        <end position="1165"/>
    </location>
</feature>
<feature type="region of interest" description="Disordered" evidence="1">
    <location>
        <begin position="1"/>
        <end position="145"/>
    </location>
</feature>
<feature type="compositionally biased region" description="Acidic residues" evidence="1">
    <location>
        <begin position="997"/>
        <end position="1019"/>
    </location>
</feature>
<dbReference type="InterPro" id="IPR011989">
    <property type="entry name" value="ARM-like"/>
</dbReference>
<reference evidence="3 4" key="1">
    <citation type="journal article" date="2018" name="IMA Fungus">
        <title>IMA Genome-F 9: Draft genome sequence of Annulohypoxylon stygium, Aspergillus mulundensis, Berkeleyomyces basicola (syn. Thielaviopsis basicola), Ceratocystis smalleyi, two Cercospora beticola strains, Coleophoma cylindrospora, Fusarium fracticaudum, Phialophora cf. hyalina, and Morchella septimelata.</title>
        <authorList>
            <person name="Wingfield B.D."/>
            <person name="Bills G.F."/>
            <person name="Dong Y."/>
            <person name="Huang W."/>
            <person name="Nel W.J."/>
            <person name="Swalarsk-Parry B.S."/>
            <person name="Vaghefi N."/>
            <person name="Wilken P.M."/>
            <person name="An Z."/>
            <person name="de Beer Z.W."/>
            <person name="De Vos L."/>
            <person name="Chen L."/>
            <person name="Duong T.A."/>
            <person name="Gao Y."/>
            <person name="Hammerbacher A."/>
            <person name="Kikkert J.R."/>
            <person name="Li Y."/>
            <person name="Li H."/>
            <person name="Li K."/>
            <person name="Li Q."/>
            <person name="Liu X."/>
            <person name="Ma X."/>
            <person name="Naidoo K."/>
            <person name="Pethybridge S.J."/>
            <person name="Sun J."/>
            <person name="Steenkamp E.T."/>
            <person name="van der Nest M.A."/>
            <person name="van Wyk S."/>
            <person name="Wingfield M.J."/>
            <person name="Xiong C."/>
            <person name="Yue Q."/>
            <person name="Zhang X."/>
        </authorList>
    </citation>
    <scope>NUCLEOTIDE SEQUENCE [LARGE SCALE GENOMIC DNA]</scope>
    <source>
        <strain evidence="3 4">BP6252</strain>
    </source>
</reference>
<feature type="compositionally biased region" description="Basic residues" evidence="1">
    <location>
        <begin position="93"/>
        <end position="109"/>
    </location>
</feature>
<dbReference type="EMBL" id="PDLM01000001">
    <property type="protein sequence ID" value="RDW88480.1"/>
    <property type="molecule type" value="Genomic_DNA"/>
</dbReference>
<dbReference type="InterPro" id="IPR056396">
    <property type="entry name" value="HEAT_SCC3-SA"/>
</dbReference>
<dbReference type="OrthoDB" id="498590at2759"/>
<dbReference type="GO" id="GO:0003682">
    <property type="term" value="F:chromatin binding"/>
    <property type="evidence" value="ECO:0007669"/>
    <property type="project" value="TreeGrafter"/>
</dbReference>
<dbReference type="Pfam" id="PF21581">
    <property type="entry name" value="SCD"/>
    <property type="match status" value="1"/>
</dbReference>
<dbReference type="SUPFAM" id="SSF48371">
    <property type="entry name" value="ARM repeat"/>
    <property type="match status" value="1"/>
</dbReference>
<evidence type="ECO:0000313" key="3">
    <source>
        <dbReference type="EMBL" id="RDW88480.1"/>
    </source>
</evidence>
<feature type="domain" description="SCD" evidence="2">
    <location>
        <begin position="366"/>
        <end position="451"/>
    </location>
</feature>
<dbReference type="GO" id="GO:0005634">
    <property type="term" value="C:nucleus"/>
    <property type="evidence" value="ECO:0007669"/>
    <property type="project" value="TreeGrafter"/>
</dbReference>
<dbReference type="GO" id="GO:0008278">
    <property type="term" value="C:cohesin complex"/>
    <property type="evidence" value="ECO:0007669"/>
    <property type="project" value="TreeGrafter"/>
</dbReference>
<dbReference type="PANTHER" id="PTHR11199">
    <property type="entry name" value="STROMAL ANTIGEN"/>
    <property type="match status" value="1"/>
</dbReference>
<dbReference type="Pfam" id="PF08514">
    <property type="entry name" value="STAG"/>
    <property type="match status" value="1"/>
</dbReference>
<comment type="caution">
    <text evidence="3">The sequence shown here is derived from an EMBL/GenBank/DDBJ whole genome shotgun (WGS) entry which is preliminary data.</text>
</comment>
<feature type="region of interest" description="Disordered" evidence="1">
    <location>
        <begin position="1088"/>
        <end position="1180"/>
    </location>
</feature>